<keyword evidence="2" id="KW-0378">Hydrolase</keyword>
<keyword evidence="2" id="KW-0326">Glycosidase</keyword>
<keyword evidence="3" id="KW-1185">Reference proteome</keyword>
<dbReference type="EC" id="3.2.2.15" evidence="2"/>
<reference evidence="2 3" key="1">
    <citation type="submission" date="2024-02" db="EMBL/GenBank/DDBJ databases">
        <title>Marinospirillum sp. MEB 164 isolated from Lonar lake sediment.</title>
        <authorList>
            <person name="Joshi A."/>
            <person name="Thite S."/>
        </authorList>
    </citation>
    <scope>NUCLEOTIDE SEQUENCE [LARGE SCALE GENOMIC DNA]</scope>
    <source>
        <strain evidence="2 3">MEB164</strain>
    </source>
</reference>
<dbReference type="SUPFAM" id="SSF52141">
    <property type="entry name" value="Uracil-DNA glycosylase-like"/>
    <property type="match status" value="1"/>
</dbReference>
<dbReference type="Gene3D" id="3.40.470.10">
    <property type="entry name" value="Uracil-DNA glycosylase-like domain"/>
    <property type="match status" value="1"/>
</dbReference>
<evidence type="ECO:0000313" key="3">
    <source>
        <dbReference type="Proteomes" id="UP001621714"/>
    </source>
</evidence>
<dbReference type="SMART" id="SM00986">
    <property type="entry name" value="UDG"/>
    <property type="match status" value="1"/>
</dbReference>
<dbReference type="RefSeq" id="WP_405336976.1">
    <property type="nucleotide sequence ID" value="NZ_JBANFI010000001.1"/>
</dbReference>
<dbReference type="SMART" id="SM00987">
    <property type="entry name" value="UreE_C"/>
    <property type="match status" value="1"/>
</dbReference>
<evidence type="ECO:0000313" key="2">
    <source>
        <dbReference type="EMBL" id="MFK7159972.1"/>
    </source>
</evidence>
<dbReference type="Pfam" id="PF03167">
    <property type="entry name" value="UDG"/>
    <property type="match status" value="1"/>
</dbReference>
<dbReference type="InterPro" id="IPR026353">
    <property type="entry name" value="Hypoxan-DNA_Glyclase"/>
</dbReference>
<accession>A0ABW8PXA3</accession>
<dbReference type="InterPro" id="IPR005122">
    <property type="entry name" value="Uracil-DNA_glycosylase-like"/>
</dbReference>
<dbReference type="EMBL" id="JBANFI010000001">
    <property type="protein sequence ID" value="MFK7159972.1"/>
    <property type="molecule type" value="Genomic_DNA"/>
</dbReference>
<sequence>MQPIHSLAPIEPASARVLILGSMPGQASLSAQAYYAHPRNAFWPIMASLLGFCADLTYDQRVQQLQRAGIGVWDVMAACIRPSSLDSAILPQSIQTQDFSAWFARHPTTEAVFCNGGTAWTTYQRKVLPQLSTPWCDRPAIQLPSTSPAHARLSLSDKTSVWIEAIRPWLTQS</sequence>
<feature type="domain" description="Uracil-DNA glycosylase-like" evidence="1">
    <location>
        <begin position="8"/>
        <end position="166"/>
    </location>
</feature>
<organism evidence="2 3">
    <name type="scientific">Marinospirillum alkalitolerans</name>
    <dbReference type="NCBI Taxonomy" id="3123374"/>
    <lineage>
        <taxon>Bacteria</taxon>
        <taxon>Pseudomonadati</taxon>
        <taxon>Pseudomonadota</taxon>
        <taxon>Gammaproteobacteria</taxon>
        <taxon>Oceanospirillales</taxon>
        <taxon>Oceanospirillaceae</taxon>
        <taxon>Marinospirillum</taxon>
    </lineage>
</organism>
<protein>
    <submittedName>
        <fullName evidence="2">DNA-deoxyinosine glycosylase</fullName>
        <ecNumber evidence="2">3.2.2.15</ecNumber>
    </submittedName>
</protein>
<dbReference type="Proteomes" id="UP001621714">
    <property type="component" value="Unassembled WGS sequence"/>
</dbReference>
<name>A0ABW8PXA3_9GAMM</name>
<comment type="caution">
    <text evidence="2">The sequence shown here is derived from an EMBL/GenBank/DDBJ whole genome shotgun (WGS) entry which is preliminary data.</text>
</comment>
<dbReference type="NCBIfam" id="TIGR04274">
    <property type="entry name" value="hypoxanDNAglyco"/>
    <property type="match status" value="1"/>
</dbReference>
<dbReference type="GO" id="GO:0033958">
    <property type="term" value="F:DNA-deoxyinosine glycosylase activity"/>
    <property type="evidence" value="ECO:0007669"/>
    <property type="project" value="UniProtKB-EC"/>
</dbReference>
<evidence type="ECO:0000259" key="1">
    <source>
        <dbReference type="SMART" id="SM00986"/>
    </source>
</evidence>
<dbReference type="InterPro" id="IPR036895">
    <property type="entry name" value="Uracil-DNA_glycosylase-like_sf"/>
</dbReference>
<dbReference type="CDD" id="cd10032">
    <property type="entry name" value="UDG-F6_HDG"/>
    <property type="match status" value="1"/>
</dbReference>
<gene>
    <name evidence="2" type="ORF">V6U78_02835</name>
</gene>
<proteinExistence type="predicted"/>